<dbReference type="InterPro" id="IPR005821">
    <property type="entry name" value="Ion_trans_dom"/>
</dbReference>
<evidence type="ECO:0000259" key="7">
    <source>
        <dbReference type="Pfam" id="PF00520"/>
    </source>
</evidence>
<keyword evidence="3 6" id="KW-1133">Transmembrane helix</keyword>
<proteinExistence type="predicted"/>
<comment type="subcellular location">
    <subcellularLocation>
        <location evidence="1">Membrane</location>
        <topology evidence="1">Multi-pass membrane protein</topology>
    </subcellularLocation>
</comment>
<name>A0ABP0I5W9_9DINO</name>
<dbReference type="Pfam" id="PF00520">
    <property type="entry name" value="Ion_trans"/>
    <property type="match status" value="1"/>
</dbReference>
<feature type="domain" description="Ion transport" evidence="7">
    <location>
        <begin position="85"/>
        <end position="293"/>
    </location>
</feature>
<keyword evidence="4 6" id="KW-0472">Membrane</keyword>
<evidence type="ECO:0000256" key="5">
    <source>
        <dbReference type="SAM" id="MobiDB-lite"/>
    </source>
</evidence>
<dbReference type="Gene3D" id="1.10.287.630">
    <property type="entry name" value="Helix hairpin bin"/>
    <property type="match status" value="1"/>
</dbReference>
<dbReference type="SUPFAM" id="SSF81324">
    <property type="entry name" value="Voltage-gated potassium channels"/>
    <property type="match status" value="1"/>
</dbReference>
<evidence type="ECO:0000313" key="9">
    <source>
        <dbReference type="Proteomes" id="UP001642484"/>
    </source>
</evidence>
<reference evidence="8 9" key="1">
    <citation type="submission" date="2024-02" db="EMBL/GenBank/DDBJ databases">
        <authorList>
            <person name="Chen Y."/>
            <person name="Shah S."/>
            <person name="Dougan E. K."/>
            <person name="Thang M."/>
            <person name="Chan C."/>
        </authorList>
    </citation>
    <scope>NUCLEOTIDE SEQUENCE [LARGE SCALE GENOMIC DNA]</scope>
</reference>
<dbReference type="Gene3D" id="1.10.287.70">
    <property type="match status" value="2"/>
</dbReference>
<organism evidence="8 9">
    <name type="scientific">Durusdinium trenchii</name>
    <dbReference type="NCBI Taxonomy" id="1381693"/>
    <lineage>
        <taxon>Eukaryota</taxon>
        <taxon>Sar</taxon>
        <taxon>Alveolata</taxon>
        <taxon>Dinophyceae</taxon>
        <taxon>Suessiales</taxon>
        <taxon>Symbiodiniaceae</taxon>
        <taxon>Durusdinium</taxon>
    </lineage>
</organism>
<feature type="transmembrane region" description="Helical" evidence="6">
    <location>
        <begin position="233"/>
        <end position="262"/>
    </location>
</feature>
<dbReference type="InterPro" id="IPR050818">
    <property type="entry name" value="KCNH_animal-type"/>
</dbReference>
<dbReference type="PANTHER" id="PTHR10217:SF435">
    <property type="entry name" value="POTASSIUM VOLTAGE-GATED CHANNEL PROTEIN EAG"/>
    <property type="match status" value="1"/>
</dbReference>
<feature type="region of interest" description="Disordered" evidence="5">
    <location>
        <begin position="1"/>
        <end position="35"/>
    </location>
</feature>
<evidence type="ECO:0000256" key="6">
    <source>
        <dbReference type="SAM" id="Phobius"/>
    </source>
</evidence>
<accession>A0ABP0I5W9</accession>
<dbReference type="PANTHER" id="PTHR10217">
    <property type="entry name" value="VOLTAGE AND LIGAND GATED POTASSIUM CHANNEL"/>
    <property type="match status" value="1"/>
</dbReference>
<dbReference type="SUPFAM" id="SSF51206">
    <property type="entry name" value="cAMP-binding domain-like"/>
    <property type="match status" value="1"/>
</dbReference>
<keyword evidence="2 6" id="KW-0812">Transmembrane</keyword>
<keyword evidence="9" id="KW-1185">Reference proteome</keyword>
<gene>
    <name evidence="8" type="ORF">CCMP2556_LOCUS4942</name>
</gene>
<protein>
    <recommendedName>
        <fullName evidence="7">Ion transport domain-containing protein</fullName>
    </recommendedName>
</protein>
<evidence type="ECO:0000256" key="2">
    <source>
        <dbReference type="ARBA" id="ARBA00022692"/>
    </source>
</evidence>
<feature type="transmembrane region" description="Helical" evidence="6">
    <location>
        <begin position="84"/>
        <end position="107"/>
    </location>
</feature>
<evidence type="ECO:0000256" key="1">
    <source>
        <dbReference type="ARBA" id="ARBA00004141"/>
    </source>
</evidence>
<dbReference type="EMBL" id="CAXAMN010002091">
    <property type="protein sequence ID" value="CAK8997673.1"/>
    <property type="molecule type" value="Genomic_DNA"/>
</dbReference>
<evidence type="ECO:0000313" key="8">
    <source>
        <dbReference type="EMBL" id="CAK8997673.1"/>
    </source>
</evidence>
<dbReference type="Proteomes" id="UP001642484">
    <property type="component" value="Unassembled WGS sequence"/>
</dbReference>
<sequence>MAPAKSREREGSSLRRNEKERDGGRQRLPPHADSAPVEWNLLPVSEQSEGDGISYERRICESVVIEKEGFCPSGLINPHWIGKLVWDFGVMFCVLMDAMVLPFQLTFKSNLGADSFDTVWLWTTTWIFGIDIIFSFNCAIESEDGVHGAKSKLILDRVKIAKSYLRGWFAIDFGSTVPWAQLSEAWLSGGSSSQLTRLTKVVKFVRLLRLVRMLRLAKLGQIWERVEHRIGSLFLLQCISLLRVLSVVVAMCHWSACLFWLIGLPRNIFTDVFFSEDEQQVKNEMGKRMYQAMGELHQSLSSIEVRSWLLYEHDTMKCMAPDEKESNMAWMSLCGIYEHYNDAGKKSHELIHEVVENIKAAMRSQMFQIHEPADATYEEMIRGELIGFTHWLLHELCEIYELETNEHFKPAMSSLMSQWPQRDVMSSILQHGKSIRWAGERQDEAFAAKAMVPEGMGAHEMVRHPCPTSMRVSKMRNWLLIEYDAMRVGCHPDHETMWAGICTLAHISAFKMMVSFMLCSDEEVQSHGIYSTMNDEGKSRDKILNEIKANIDAAMECGLMVMVEPGMGQWDELMRQPHEIPNETDGELMSGTGDQFFDFDALDELYEAMDERHESASWHEWVGMEKELMSGGDQFFDFDALDELYQALGEHHEIDAMGELYESMAGAAFDEERHEAASWHGTSETYVFCFYWTLGVMRTMPAEVTPVNLPERVFVLIFMFFALSAFAISIALITQSFFKLSERKKAFNEEYAAVRLHLQRTKVSEDIQFRVKSYLKYLFDQRKTHAKEATLLNSLPDELKDQVFRCQALHHMMRLPNMQHFRRSHRLRLAAAAATCDFMPGQALVKRNDPIEASWILISGQLHKDGWNVDEYPTVVHAECLEPHGHEPLLSDCQVVATEVSEVLRVDKAG</sequence>
<evidence type="ECO:0000256" key="4">
    <source>
        <dbReference type="ARBA" id="ARBA00023136"/>
    </source>
</evidence>
<feature type="transmembrane region" description="Helical" evidence="6">
    <location>
        <begin position="713"/>
        <end position="734"/>
    </location>
</feature>
<feature type="compositionally biased region" description="Basic and acidic residues" evidence="5">
    <location>
        <begin position="1"/>
        <end position="25"/>
    </location>
</feature>
<feature type="transmembrane region" description="Helical" evidence="6">
    <location>
        <begin position="119"/>
        <end position="140"/>
    </location>
</feature>
<evidence type="ECO:0000256" key="3">
    <source>
        <dbReference type="ARBA" id="ARBA00022989"/>
    </source>
</evidence>
<comment type="caution">
    <text evidence="8">The sequence shown here is derived from an EMBL/GenBank/DDBJ whole genome shotgun (WGS) entry which is preliminary data.</text>
</comment>
<dbReference type="InterPro" id="IPR018490">
    <property type="entry name" value="cNMP-bd_dom_sf"/>
</dbReference>